<gene>
    <name evidence="2" type="ORF">SO802_010456</name>
</gene>
<comment type="caution">
    <text evidence="2">The sequence shown here is derived from an EMBL/GenBank/DDBJ whole genome shotgun (WGS) entry which is preliminary data.</text>
</comment>
<evidence type="ECO:0000313" key="3">
    <source>
        <dbReference type="Proteomes" id="UP001459277"/>
    </source>
</evidence>
<sequence length="185" mass="20882">MALSTATRKPSCYTIPNWTLDNISFALPHSILIIIKATPKPFRSDLDDLLTWDCSPNGKFSTYSAYTLSINLPTSSPGSPWKWIWKTTTLPRIQTFLWLAAHDRLPTRAVLRARQIIQNDECPLCHSNVETTLHISFMIVLKLHPFGPRYPTLSPTPTLAATPPWIGSRPWYHTTLAILAMFLGP</sequence>
<proteinExistence type="predicted"/>
<keyword evidence="3" id="KW-1185">Reference proteome</keyword>
<evidence type="ECO:0000259" key="1">
    <source>
        <dbReference type="Pfam" id="PF13966"/>
    </source>
</evidence>
<accession>A0AAW2DFG7</accession>
<name>A0AAW2DFG7_9ROSI</name>
<dbReference type="AlphaFoldDB" id="A0AAW2DFG7"/>
<dbReference type="Pfam" id="PF13966">
    <property type="entry name" value="zf-RVT"/>
    <property type="match status" value="1"/>
</dbReference>
<reference evidence="2 3" key="1">
    <citation type="submission" date="2024-01" db="EMBL/GenBank/DDBJ databases">
        <title>A telomere-to-telomere, gap-free genome of sweet tea (Lithocarpus litseifolius).</title>
        <authorList>
            <person name="Zhou J."/>
        </authorList>
    </citation>
    <scope>NUCLEOTIDE SEQUENCE [LARGE SCALE GENOMIC DNA]</scope>
    <source>
        <strain evidence="2">Zhou-2022a</strain>
        <tissue evidence="2">Leaf</tissue>
    </source>
</reference>
<dbReference type="InterPro" id="IPR026960">
    <property type="entry name" value="RVT-Znf"/>
</dbReference>
<feature type="domain" description="Reverse transcriptase zinc-binding" evidence="1">
    <location>
        <begin position="60"/>
        <end position="137"/>
    </location>
</feature>
<evidence type="ECO:0000313" key="2">
    <source>
        <dbReference type="EMBL" id="KAL0008954.1"/>
    </source>
</evidence>
<dbReference type="EMBL" id="JAZDWU010000003">
    <property type="protein sequence ID" value="KAL0008954.1"/>
    <property type="molecule type" value="Genomic_DNA"/>
</dbReference>
<organism evidence="2 3">
    <name type="scientific">Lithocarpus litseifolius</name>
    <dbReference type="NCBI Taxonomy" id="425828"/>
    <lineage>
        <taxon>Eukaryota</taxon>
        <taxon>Viridiplantae</taxon>
        <taxon>Streptophyta</taxon>
        <taxon>Embryophyta</taxon>
        <taxon>Tracheophyta</taxon>
        <taxon>Spermatophyta</taxon>
        <taxon>Magnoliopsida</taxon>
        <taxon>eudicotyledons</taxon>
        <taxon>Gunneridae</taxon>
        <taxon>Pentapetalae</taxon>
        <taxon>rosids</taxon>
        <taxon>fabids</taxon>
        <taxon>Fagales</taxon>
        <taxon>Fagaceae</taxon>
        <taxon>Lithocarpus</taxon>
    </lineage>
</organism>
<protein>
    <recommendedName>
        <fullName evidence="1">Reverse transcriptase zinc-binding domain-containing protein</fullName>
    </recommendedName>
</protein>
<dbReference type="Proteomes" id="UP001459277">
    <property type="component" value="Unassembled WGS sequence"/>
</dbReference>